<evidence type="ECO:0000256" key="4">
    <source>
        <dbReference type="ARBA" id="ARBA00023277"/>
    </source>
</evidence>
<evidence type="ECO:0000259" key="8">
    <source>
        <dbReference type="Pfam" id="PF00150"/>
    </source>
</evidence>
<dbReference type="PANTHER" id="PTHR35923">
    <property type="entry name" value="MAJOR EXTRACELLULAR ENDOGLUCANASE"/>
    <property type="match status" value="1"/>
</dbReference>
<feature type="non-terminal residue" evidence="9">
    <location>
        <position position="129"/>
    </location>
</feature>
<dbReference type="InterPro" id="IPR017853">
    <property type="entry name" value="GH"/>
</dbReference>
<sequence>TKHRVVLSPHCFGPSVYERPEFQDADFPNNLDSIYHSKFGFLENQGFPVVVGAWGGRFYPGTRDEKWNNWFVDWMITNRLTNNFYQRLITDDGGAGGVLDINCTTPIEFKLELLNRAQPNPTKFLTQNG</sequence>
<keyword evidence="4" id="KW-0119">Carbohydrate metabolism</keyword>
<dbReference type="Gene3D" id="3.20.20.80">
    <property type="entry name" value="Glycosidases"/>
    <property type="match status" value="1"/>
</dbReference>
<keyword evidence="10" id="KW-1185">Reference proteome</keyword>
<evidence type="ECO:0000256" key="2">
    <source>
        <dbReference type="ARBA" id="ARBA00022801"/>
    </source>
</evidence>
<name>A0AAV5UZ74_9BILA</name>
<protein>
    <recommendedName>
        <fullName evidence="8">Glycoside hydrolase family 5 domain-containing protein</fullName>
    </recommendedName>
</protein>
<keyword evidence="2 7" id="KW-0378">Hydrolase</keyword>
<dbReference type="SUPFAM" id="SSF51445">
    <property type="entry name" value="(Trans)glycosidases"/>
    <property type="match status" value="1"/>
</dbReference>
<proteinExistence type="inferred from homology"/>
<evidence type="ECO:0000256" key="5">
    <source>
        <dbReference type="ARBA" id="ARBA00023295"/>
    </source>
</evidence>
<keyword evidence="5 7" id="KW-0326">Glycosidase</keyword>
<feature type="non-terminal residue" evidence="9">
    <location>
        <position position="1"/>
    </location>
</feature>
<dbReference type="GO" id="GO:0030245">
    <property type="term" value="P:cellulose catabolic process"/>
    <property type="evidence" value="ECO:0007669"/>
    <property type="project" value="UniProtKB-KW"/>
</dbReference>
<reference evidence="9" key="1">
    <citation type="submission" date="2023-10" db="EMBL/GenBank/DDBJ databases">
        <title>Genome assembly of Pristionchus species.</title>
        <authorList>
            <person name="Yoshida K."/>
            <person name="Sommer R.J."/>
        </authorList>
    </citation>
    <scope>NUCLEOTIDE SEQUENCE</scope>
    <source>
        <strain evidence="9">RS5133</strain>
    </source>
</reference>
<comment type="similarity">
    <text evidence="1 7">Belongs to the glycosyl hydrolase 5 (cellulase A) family.</text>
</comment>
<dbReference type="Proteomes" id="UP001432322">
    <property type="component" value="Unassembled WGS sequence"/>
</dbReference>
<feature type="domain" description="Glycoside hydrolase family 5" evidence="8">
    <location>
        <begin position="3"/>
        <end position="81"/>
    </location>
</feature>
<gene>
    <name evidence="9" type="ORF">PFISCL1PPCAC_2770</name>
</gene>
<evidence type="ECO:0000256" key="7">
    <source>
        <dbReference type="RuleBase" id="RU361153"/>
    </source>
</evidence>
<dbReference type="Pfam" id="PF00150">
    <property type="entry name" value="Cellulase"/>
    <property type="match status" value="1"/>
</dbReference>
<evidence type="ECO:0000256" key="6">
    <source>
        <dbReference type="ARBA" id="ARBA00023326"/>
    </source>
</evidence>
<accession>A0AAV5UZ74</accession>
<dbReference type="EMBL" id="BTSY01000001">
    <property type="protein sequence ID" value="GMT11473.1"/>
    <property type="molecule type" value="Genomic_DNA"/>
</dbReference>
<dbReference type="InterPro" id="IPR001547">
    <property type="entry name" value="Glyco_hydro_5"/>
</dbReference>
<keyword evidence="3" id="KW-0136">Cellulose degradation</keyword>
<evidence type="ECO:0000313" key="10">
    <source>
        <dbReference type="Proteomes" id="UP001432322"/>
    </source>
</evidence>
<evidence type="ECO:0000256" key="3">
    <source>
        <dbReference type="ARBA" id="ARBA00023001"/>
    </source>
</evidence>
<dbReference type="PANTHER" id="PTHR35923:SF2">
    <property type="entry name" value="ENDOGLUCANASE"/>
    <property type="match status" value="1"/>
</dbReference>
<comment type="caution">
    <text evidence="9">The sequence shown here is derived from an EMBL/GenBank/DDBJ whole genome shotgun (WGS) entry which is preliminary data.</text>
</comment>
<dbReference type="GO" id="GO:0004553">
    <property type="term" value="F:hydrolase activity, hydrolyzing O-glycosyl compounds"/>
    <property type="evidence" value="ECO:0007669"/>
    <property type="project" value="InterPro"/>
</dbReference>
<evidence type="ECO:0000313" key="9">
    <source>
        <dbReference type="EMBL" id="GMT11473.1"/>
    </source>
</evidence>
<dbReference type="AlphaFoldDB" id="A0AAV5UZ74"/>
<keyword evidence="6" id="KW-0624">Polysaccharide degradation</keyword>
<organism evidence="9 10">
    <name type="scientific">Pristionchus fissidentatus</name>
    <dbReference type="NCBI Taxonomy" id="1538716"/>
    <lineage>
        <taxon>Eukaryota</taxon>
        <taxon>Metazoa</taxon>
        <taxon>Ecdysozoa</taxon>
        <taxon>Nematoda</taxon>
        <taxon>Chromadorea</taxon>
        <taxon>Rhabditida</taxon>
        <taxon>Rhabditina</taxon>
        <taxon>Diplogasteromorpha</taxon>
        <taxon>Diplogasteroidea</taxon>
        <taxon>Neodiplogasteridae</taxon>
        <taxon>Pristionchus</taxon>
    </lineage>
</organism>
<evidence type="ECO:0000256" key="1">
    <source>
        <dbReference type="ARBA" id="ARBA00005641"/>
    </source>
</evidence>